<name>A0A1Q8EDH0_STRAI</name>
<dbReference type="InterPro" id="IPR050179">
    <property type="entry name" value="Trans_hexapeptide_repeat"/>
</dbReference>
<dbReference type="Pfam" id="PF17836">
    <property type="entry name" value="PglD_N"/>
    <property type="match status" value="1"/>
</dbReference>
<keyword evidence="1 6" id="KW-0808">Transferase</keyword>
<dbReference type="InterPro" id="IPR020019">
    <property type="entry name" value="AcTrfase_PglD-like"/>
</dbReference>
<dbReference type="RefSeq" id="WP_075099174.1">
    <property type="nucleotide sequence ID" value="NZ_MSJL01000019.1"/>
</dbReference>
<evidence type="ECO:0000259" key="4">
    <source>
        <dbReference type="Pfam" id="PF17836"/>
    </source>
</evidence>
<keyword evidence="7" id="KW-1185">Reference proteome</keyword>
<keyword evidence="2" id="KW-0677">Repeat</keyword>
<dbReference type="PANTHER" id="PTHR43300:SF7">
    <property type="entry name" value="UDP-N-ACETYLBACILLOSAMINE N-ACETYLTRANSFERASE"/>
    <property type="match status" value="1"/>
</dbReference>
<dbReference type="SUPFAM" id="SSF51161">
    <property type="entry name" value="Trimeric LpxA-like enzymes"/>
    <property type="match status" value="1"/>
</dbReference>
<dbReference type="EMBL" id="MSJL01000019">
    <property type="protein sequence ID" value="OLF49827.1"/>
    <property type="molecule type" value="Genomic_DNA"/>
</dbReference>
<sequence>MKKKLAFIGAGSFSDGVLPWIDQEEYEFVGYFDDKEITEYRGYPVFSDTSNIIAFLREKIVDCVFITIGDNIKRKEIFDQIAEHYYGCLINIISQQANIFSQDSIKGRGIFVGFSSFIGMDSEIYDNCIINTGAIVEHHSLVQSHCNITPGTTINGLCTIGEGSYIGSGSIIIQNLTIAPYVVLGAGTVVIKSILESGTYVGVPAKKIK</sequence>
<dbReference type="PROSITE" id="PS00101">
    <property type="entry name" value="HEXAPEP_TRANSFERASES"/>
    <property type="match status" value="1"/>
</dbReference>
<dbReference type="OrthoDB" id="9794407at2"/>
<feature type="domain" description="PglD N-terminal" evidence="4">
    <location>
        <begin position="4"/>
        <end position="81"/>
    </location>
</feature>
<evidence type="ECO:0000313" key="7">
    <source>
        <dbReference type="Proteomes" id="UP000186437"/>
    </source>
</evidence>
<evidence type="ECO:0000313" key="8">
    <source>
        <dbReference type="Proteomes" id="UP000255213"/>
    </source>
</evidence>
<protein>
    <submittedName>
        <fullName evidence="6">Acetyltransferase</fullName>
    </submittedName>
    <submittedName>
        <fullName evidence="5">NeuD protein</fullName>
    </submittedName>
</protein>
<reference evidence="7" key="2">
    <citation type="submission" date="2016-12" db="EMBL/GenBank/DDBJ databases">
        <authorList>
            <person name="Gulvik C.A."/>
        </authorList>
    </citation>
    <scope>NUCLEOTIDE SEQUENCE [LARGE SCALE GENOMIC DNA]</scope>
    <source>
        <strain evidence="7">ATCC 51725</strain>
    </source>
</reference>
<proteinExistence type="predicted"/>
<dbReference type="InterPro" id="IPR018357">
    <property type="entry name" value="Hexapep_transf_CS"/>
</dbReference>
<dbReference type="Proteomes" id="UP000186437">
    <property type="component" value="Unassembled WGS sequence"/>
</dbReference>
<dbReference type="PANTHER" id="PTHR43300">
    <property type="entry name" value="ACETYLTRANSFERASE"/>
    <property type="match status" value="1"/>
</dbReference>
<dbReference type="CDD" id="cd03360">
    <property type="entry name" value="LbH_AT_putative"/>
    <property type="match status" value="1"/>
</dbReference>
<reference evidence="5" key="1">
    <citation type="submission" date="2016-12" db="EMBL/GenBank/DDBJ databases">
        <authorList>
            <person name="Song W.-J."/>
            <person name="Kurnit D.M."/>
        </authorList>
    </citation>
    <scope>NUCLEOTIDE SEQUENCE [LARGE SCALE GENOMIC DNA]</scope>
    <source>
        <strain evidence="5">ATCC 51725</strain>
    </source>
</reference>
<dbReference type="Gene3D" id="3.40.50.20">
    <property type="match status" value="1"/>
</dbReference>
<gene>
    <name evidence="5" type="ORF">BU200_05250</name>
    <name evidence="6" type="ORF">NCTC12957_01745</name>
</gene>
<dbReference type="Gene3D" id="2.160.10.10">
    <property type="entry name" value="Hexapeptide repeat proteins"/>
    <property type="match status" value="1"/>
</dbReference>
<dbReference type="InterPro" id="IPR001451">
    <property type="entry name" value="Hexapep"/>
</dbReference>
<dbReference type="InterPro" id="IPR011004">
    <property type="entry name" value="Trimer_LpxA-like_sf"/>
</dbReference>
<organism evidence="5 7">
    <name type="scientific">Streptococcus acidominimus</name>
    <dbReference type="NCBI Taxonomy" id="1326"/>
    <lineage>
        <taxon>Bacteria</taxon>
        <taxon>Bacillati</taxon>
        <taxon>Bacillota</taxon>
        <taxon>Bacilli</taxon>
        <taxon>Lactobacillales</taxon>
        <taxon>Streptococcaceae</taxon>
        <taxon>Streptococcus</taxon>
    </lineage>
</organism>
<reference evidence="6 8" key="3">
    <citation type="submission" date="2018-06" db="EMBL/GenBank/DDBJ databases">
        <authorList>
            <consortium name="Pathogen Informatics"/>
            <person name="Doyle S."/>
        </authorList>
    </citation>
    <scope>NUCLEOTIDE SEQUENCE [LARGE SCALE GENOMIC DNA]</scope>
    <source>
        <strain evidence="6 8">NCTC12957</strain>
    </source>
</reference>
<feature type="binding site" evidence="3">
    <location>
        <position position="69"/>
    </location>
    <ligand>
        <name>substrate</name>
    </ligand>
</feature>
<evidence type="ECO:0000313" key="6">
    <source>
        <dbReference type="EMBL" id="SUN08156.1"/>
    </source>
</evidence>
<accession>A0A1Q8EDH0</accession>
<dbReference type="Pfam" id="PF00132">
    <property type="entry name" value="Hexapep"/>
    <property type="match status" value="1"/>
</dbReference>
<dbReference type="NCBIfam" id="TIGR03570">
    <property type="entry name" value="NeuD_NnaD"/>
    <property type="match status" value="1"/>
</dbReference>
<evidence type="ECO:0000256" key="1">
    <source>
        <dbReference type="ARBA" id="ARBA00022679"/>
    </source>
</evidence>
<evidence type="ECO:0000313" key="5">
    <source>
        <dbReference type="EMBL" id="OLF49827.1"/>
    </source>
</evidence>
<dbReference type="EMBL" id="UHEN01000001">
    <property type="protein sequence ID" value="SUN08156.1"/>
    <property type="molecule type" value="Genomic_DNA"/>
</dbReference>
<dbReference type="InterPro" id="IPR041561">
    <property type="entry name" value="PglD_N"/>
</dbReference>
<dbReference type="Proteomes" id="UP000255213">
    <property type="component" value="Unassembled WGS sequence"/>
</dbReference>
<evidence type="ECO:0000256" key="2">
    <source>
        <dbReference type="ARBA" id="ARBA00022737"/>
    </source>
</evidence>
<evidence type="ECO:0000256" key="3">
    <source>
        <dbReference type="PIRSR" id="PIRSR620019-2"/>
    </source>
</evidence>
<dbReference type="GO" id="GO:0016740">
    <property type="term" value="F:transferase activity"/>
    <property type="evidence" value="ECO:0007669"/>
    <property type="project" value="UniProtKB-KW"/>
</dbReference>
<dbReference type="AlphaFoldDB" id="A0A1Q8EDH0"/>